<accession>A0AAV5BWW0</accession>
<dbReference type="EMBL" id="BQKI01000003">
    <property type="protein sequence ID" value="GJM90235.1"/>
    <property type="molecule type" value="Genomic_DNA"/>
</dbReference>
<name>A0AAV5BWW0_ELECO</name>
<organism evidence="1 2">
    <name type="scientific">Eleusine coracana subsp. coracana</name>
    <dbReference type="NCBI Taxonomy" id="191504"/>
    <lineage>
        <taxon>Eukaryota</taxon>
        <taxon>Viridiplantae</taxon>
        <taxon>Streptophyta</taxon>
        <taxon>Embryophyta</taxon>
        <taxon>Tracheophyta</taxon>
        <taxon>Spermatophyta</taxon>
        <taxon>Magnoliopsida</taxon>
        <taxon>Liliopsida</taxon>
        <taxon>Poales</taxon>
        <taxon>Poaceae</taxon>
        <taxon>PACMAD clade</taxon>
        <taxon>Chloridoideae</taxon>
        <taxon>Cynodonteae</taxon>
        <taxon>Eleusininae</taxon>
        <taxon>Eleusine</taxon>
    </lineage>
</organism>
<dbReference type="Proteomes" id="UP001054889">
    <property type="component" value="Unassembled WGS sequence"/>
</dbReference>
<gene>
    <name evidence="1" type="primary">ga06496</name>
    <name evidence="1" type="ORF">PR202_ga06496</name>
</gene>
<dbReference type="AlphaFoldDB" id="A0AAV5BWW0"/>
<sequence>MLLPSNNFVGGLPESELHDRLRLNKRVRFPSDGEMLPSRPMEASEMFVTSPFALEVMPSHMQQFVSLRHEVVYGIYPLMIVMPQEVANYMAGALSEFYFNAMKEATSRNLPLHEVVLPFTCKYKKEKIPSP</sequence>
<comment type="caution">
    <text evidence="1">The sequence shown here is derived from an EMBL/GenBank/DDBJ whole genome shotgun (WGS) entry which is preliminary data.</text>
</comment>
<keyword evidence="2" id="KW-1185">Reference proteome</keyword>
<proteinExistence type="predicted"/>
<reference evidence="1" key="1">
    <citation type="journal article" date="2018" name="DNA Res.">
        <title>Multiple hybrid de novo genome assembly of finger millet, an orphan allotetraploid crop.</title>
        <authorList>
            <person name="Hatakeyama M."/>
            <person name="Aluri S."/>
            <person name="Balachadran M.T."/>
            <person name="Sivarajan S.R."/>
            <person name="Patrignani A."/>
            <person name="Gruter S."/>
            <person name="Poveda L."/>
            <person name="Shimizu-Inatsugi R."/>
            <person name="Baeten J."/>
            <person name="Francoijs K.J."/>
            <person name="Nataraja K.N."/>
            <person name="Reddy Y.A.N."/>
            <person name="Phadnis S."/>
            <person name="Ravikumar R.L."/>
            <person name="Schlapbach R."/>
            <person name="Sreeman S.M."/>
            <person name="Shimizu K.K."/>
        </authorList>
    </citation>
    <scope>NUCLEOTIDE SEQUENCE</scope>
</reference>
<protein>
    <submittedName>
        <fullName evidence="1">Uncharacterized protein</fullName>
    </submittedName>
</protein>
<reference evidence="1" key="2">
    <citation type="submission" date="2021-12" db="EMBL/GenBank/DDBJ databases">
        <title>Resequencing data analysis of finger millet.</title>
        <authorList>
            <person name="Hatakeyama M."/>
            <person name="Aluri S."/>
            <person name="Balachadran M.T."/>
            <person name="Sivarajan S.R."/>
            <person name="Poveda L."/>
            <person name="Shimizu-Inatsugi R."/>
            <person name="Schlapbach R."/>
            <person name="Sreeman S.M."/>
            <person name="Shimizu K.K."/>
        </authorList>
    </citation>
    <scope>NUCLEOTIDE SEQUENCE</scope>
</reference>
<evidence type="ECO:0000313" key="2">
    <source>
        <dbReference type="Proteomes" id="UP001054889"/>
    </source>
</evidence>
<evidence type="ECO:0000313" key="1">
    <source>
        <dbReference type="EMBL" id="GJM90235.1"/>
    </source>
</evidence>